<organism evidence="2 3">
    <name type="scientific">Maricaulis salignorans</name>
    <dbReference type="NCBI Taxonomy" id="144026"/>
    <lineage>
        <taxon>Bacteria</taxon>
        <taxon>Pseudomonadati</taxon>
        <taxon>Pseudomonadota</taxon>
        <taxon>Alphaproteobacteria</taxon>
        <taxon>Maricaulales</taxon>
        <taxon>Maricaulaceae</taxon>
        <taxon>Maricaulis</taxon>
    </lineage>
</organism>
<keyword evidence="1" id="KW-0472">Membrane</keyword>
<protein>
    <submittedName>
        <fullName evidence="2">Uncharacterized protein</fullName>
    </submittedName>
</protein>
<dbReference type="Proteomes" id="UP000199759">
    <property type="component" value="Unassembled WGS sequence"/>
</dbReference>
<feature type="transmembrane region" description="Helical" evidence="1">
    <location>
        <begin position="142"/>
        <end position="163"/>
    </location>
</feature>
<sequence length="183" mass="20317">MQKGSKKPSSSALLIATAALGSGASLGLAEHLNVIHTDWPIAVVVLDAREMIWRGISYPLEWISISPPKWVFDLASIWLALGSAGLRGWELHLRKFPDDRHFFPKRGKLSILRGPLFFLHPFFGFVIGRVRKYGFKGPTYRAAIWSIVLGIFLTFGFDTIVAAKESVFNRVLDLDNLTPAAAP</sequence>
<evidence type="ECO:0000256" key="1">
    <source>
        <dbReference type="SAM" id="Phobius"/>
    </source>
</evidence>
<feature type="transmembrane region" description="Helical" evidence="1">
    <location>
        <begin position="110"/>
        <end position="130"/>
    </location>
</feature>
<evidence type="ECO:0000313" key="2">
    <source>
        <dbReference type="EMBL" id="SDM56987.1"/>
    </source>
</evidence>
<accession>A0A1G9UAK4</accession>
<name>A0A1G9UAK4_9PROT</name>
<keyword evidence="1" id="KW-0812">Transmembrane</keyword>
<evidence type="ECO:0000313" key="3">
    <source>
        <dbReference type="Proteomes" id="UP000199759"/>
    </source>
</evidence>
<dbReference type="AlphaFoldDB" id="A0A1G9UAK4"/>
<keyword evidence="3" id="KW-1185">Reference proteome</keyword>
<keyword evidence="1" id="KW-1133">Transmembrane helix</keyword>
<dbReference type="EMBL" id="FNHG01000014">
    <property type="protein sequence ID" value="SDM56987.1"/>
    <property type="molecule type" value="Genomic_DNA"/>
</dbReference>
<gene>
    <name evidence="2" type="ORF">SAMN04488568_11462</name>
</gene>
<dbReference type="PROSITE" id="PS50007">
    <property type="entry name" value="PIPLC_X_DOMAIN"/>
    <property type="match status" value="1"/>
</dbReference>
<dbReference type="RefSeq" id="WP_091770803.1">
    <property type="nucleotide sequence ID" value="NZ_FNHG01000014.1"/>
</dbReference>
<reference evidence="2 3" key="1">
    <citation type="submission" date="2016-10" db="EMBL/GenBank/DDBJ databases">
        <authorList>
            <person name="de Groot N.N."/>
        </authorList>
    </citation>
    <scope>NUCLEOTIDE SEQUENCE [LARGE SCALE GENOMIC DNA]</scope>
    <source>
        <strain evidence="2 3">DSM 16077</strain>
    </source>
</reference>
<proteinExistence type="predicted"/>